<dbReference type="Proteomes" id="UP000765509">
    <property type="component" value="Unassembled WGS sequence"/>
</dbReference>
<name>A0A9Q3EK46_9BASI</name>
<proteinExistence type="predicted"/>
<dbReference type="SUPFAM" id="SSF53098">
    <property type="entry name" value="Ribonuclease H-like"/>
    <property type="match status" value="1"/>
</dbReference>
<dbReference type="Gene3D" id="3.30.420.10">
    <property type="entry name" value="Ribonuclease H-like superfamily/Ribonuclease H"/>
    <property type="match status" value="1"/>
</dbReference>
<gene>
    <name evidence="1" type="ORF">O181_063486</name>
</gene>
<evidence type="ECO:0000313" key="2">
    <source>
        <dbReference type="Proteomes" id="UP000765509"/>
    </source>
</evidence>
<sequence>MTGPSQGICLKTGQEKRKEPYMVANVAEYCKTCDRSQKDDASTGKRLGNMIKLKEHRKPWEIVHMDWVTGLPPGGDRSYNAGLVIFDRFSKTPIFLPCHIDDAAMGTAPLIWNRVTSWTGIFTNIISERDPKYT</sequence>
<dbReference type="GO" id="GO:0003676">
    <property type="term" value="F:nucleic acid binding"/>
    <property type="evidence" value="ECO:0007669"/>
    <property type="project" value="InterPro"/>
</dbReference>
<dbReference type="InterPro" id="IPR012337">
    <property type="entry name" value="RNaseH-like_sf"/>
</dbReference>
<dbReference type="EMBL" id="AVOT02030556">
    <property type="protein sequence ID" value="MBW0523771.1"/>
    <property type="molecule type" value="Genomic_DNA"/>
</dbReference>
<dbReference type="OrthoDB" id="2273864at2759"/>
<evidence type="ECO:0008006" key="3">
    <source>
        <dbReference type="Google" id="ProtNLM"/>
    </source>
</evidence>
<dbReference type="PANTHER" id="PTHR35046:SF18">
    <property type="entry name" value="RNA-DIRECTED DNA POLYMERASE"/>
    <property type="match status" value="1"/>
</dbReference>
<comment type="caution">
    <text evidence="1">The sequence shown here is derived from an EMBL/GenBank/DDBJ whole genome shotgun (WGS) entry which is preliminary data.</text>
</comment>
<evidence type="ECO:0000313" key="1">
    <source>
        <dbReference type="EMBL" id="MBW0523771.1"/>
    </source>
</evidence>
<accession>A0A9Q3EK46</accession>
<reference evidence="1" key="1">
    <citation type="submission" date="2021-03" db="EMBL/GenBank/DDBJ databases">
        <title>Draft genome sequence of rust myrtle Austropuccinia psidii MF-1, a brazilian biotype.</title>
        <authorList>
            <person name="Quecine M.C."/>
            <person name="Pachon D.M.R."/>
            <person name="Bonatelli M.L."/>
            <person name="Correr F.H."/>
            <person name="Franceschini L.M."/>
            <person name="Leite T.F."/>
            <person name="Margarido G.R.A."/>
            <person name="Almeida C.A."/>
            <person name="Ferrarezi J.A."/>
            <person name="Labate C.A."/>
        </authorList>
    </citation>
    <scope>NUCLEOTIDE SEQUENCE</scope>
    <source>
        <strain evidence="1">MF-1</strain>
    </source>
</reference>
<dbReference type="AlphaFoldDB" id="A0A9Q3EK46"/>
<dbReference type="InterPro" id="IPR036397">
    <property type="entry name" value="RNaseH_sf"/>
</dbReference>
<protein>
    <recommendedName>
        <fullName evidence="3">Integrase catalytic domain-containing protein</fullName>
    </recommendedName>
</protein>
<organism evidence="1 2">
    <name type="scientific">Austropuccinia psidii MF-1</name>
    <dbReference type="NCBI Taxonomy" id="1389203"/>
    <lineage>
        <taxon>Eukaryota</taxon>
        <taxon>Fungi</taxon>
        <taxon>Dikarya</taxon>
        <taxon>Basidiomycota</taxon>
        <taxon>Pucciniomycotina</taxon>
        <taxon>Pucciniomycetes</taxon>
        <taxon>Pucciniales</taxon>
        <taxon>Sphaerophragmiaceae</taxon>
        <taxon>Austropuccinia</taxon>
    </lineage>
</organism>
<keyword evidence="2" id="KW-1185">Reference proteome</keyword>
<dbReference type="PANTHER" id="PTHR35046">
    <property type="entry name" value="ZINC KNUCKLE (CCHC-TYPE) FAMILY PROTEIN"/>
    <property type="match status" value="1"/>
</dbReference>